<dbReference type="EMBL" id="CP115300">
    <property type="protein sequence ID" value="WBO67899.1"/>
    <property type="molecule type" value="Genomic_DNA"/>
</dbReference>
<dbReference type="Proteomes" id="UP001212326">
    <property type="component" value="Chromosome"/>
</dbReference>
<protein>
    <submittedName>
        <fullName evidence="2">Uncharacterized protein</fullName>
    </submittedName>
</protein>
<feature type="compositionally biased region" description="Low complexity" evidence="1">
    <location>
        <begin position="10"/>
        <end position="20"/>
    </location>
</feature>
<feature type="compositionally biased region" description="Basic and acidic residues" evidence="1">
    <location>
        <begin position="214"/>
        <end position="233"/>
    </location>
</feature>
<evidence type="ECO:0000313" key="2">
    <source>
        <dbReference type="EMBL" id="WBO67899.1"/>
    </source>
</evidence>
<organism evidence="2 3">
    <name type="scientific">Streptomyces camelliae</name>
    <dbReference type="NCBI Taxonomy" id="3004093"/>
    <lineage>
        <taxon>Bacteria</taxon>
        <taxon>Bacillati</taxon>
        <taxon>Actinomycetota</taxon>
        <taxon>Actinomycetes</taxon>
        <taxon>Kitasatosporales</taxon>
        <taxon>Streptomycetaceae</taxon>
        <taxon>Streptomyces</taxon>
    </lineage>
</organism>
<feature type="compositionally biased region" description="Basic and acidic residues" evidence="1">
    <location>
        <begin position="193"/>
        <end position="207"/>
    </location>
</feature>
<feature type="compositionally biased region" description="Basic and acidic residues" evidence="1">
    <location>
        <begin position="58"/>
        <end position="84"/>
    </location>
</feature>
<evidence type="ECO:0000313" key="3">
    <source>
        <dbReference type="Proteomes" id="UP001212326"/>
    </source>
</evidence>
<evidence type="ECO:0000256" key="1">
    <source>
        <dbReference type="SAM" id="MobiDB-lite"/>
    </source>
</evidence>
<feature type="region of interest" description="Disordered" evidence="1">
    <location>
        <begin position="114"/>
        <end position="256"/>
    </location>
</feature>
<name>A0ABY7PBA6_9ACTN</name>
<feature type="compositionally biased region" description="Low complexity" evidence="1">
    <location>
        <begin position="172"/>
        <end position="191"/>
    </location>
</feature>
<feature type="compositionally biased region" description="Basic and acidic residues" evidence="1">
    <location>
        <begin position="154"/>
        <end position="166"/>
    </location>
</feature>
<accession>A0ABY7PBA6</accession>
<feature type="region of interest" description="Disordered" evidence="1">
    <location>
        <begin position="1"/>
        <end position="90"/>
    </location>
</feature>
<gene>
    <name evidence="2" type="ORF">O1G22_36315</name>
</gene>
<sequence length="256" mass="27523">MSDHFDRLVGRAAPAAAPAGGADGGRDAGVVRVRPRLPGPFERMDAFGARVEPLGPDTEERQWAEPAGRTEEPAARRSPVEDMPRSGPVQPVLQHLPLVLREQTAPRHGVLTAAVPQPAAEPATRPAGPAAGDATRDDSARRSPSPGRQLTELTVRHEAVEARQDTGARPIAVPAQTARPATRPAEAAAGRRSARDSARQHQRERTVHISIGRLEVRAVGRRNDAAARPRERAQQPGRQSPVLSLEKYLSRGEAQR</sequence>
<proteinExistence type="predicted"/>
<keyword evidence="3" id="KW-1185">Reference proteome</keyword>
<dbReference type="RefSeq" id="WP_270085171.1">
    <property type="nucleotide sequence ID" value="NZ_CP115300.1"/>
</dbReference>
<reference evidence="2 3" key="1">
    <citation type="submission" date="2022-12" db="EMBL/GenBank/DDBJ databases">
        <authorList>
            <person name="Mo P."/>
        </authorList>
    </citation>
    <scope>NUCLEOTIDE SEQUENCE [LARGE SCALE GENOMIC DNA]</scope>
    <source>
        <strain evidence="2 3">HUAS 2-6</strain>
    </source>
</reference>